<evidence type="ECO:0000259" key="2">
    <source>
        <dbReference type="PROSITE" id="PS50848"/>
    </source>
</evidence>
<dbReference type="SUPFAM" id="SSF55961">
    <property type="entry name" value="Bet v1-like"/>
    <property type="match status" value="1"/>
</dbReference>
<evidence type="ECO:0000313" key="4">
    <source>
        <dbReference type="Proteomes" id="UP001216139"/>
    </source>
</evidence>
<feature type="signal peptide" evidence="1">
    <location>
        <begin position="1"/>
        <end position="21"/>
    </location>
</feature>
<dbReference type="RefSeq" id="WP_273633010.1">
    <property type="nucleotide sequence ID" value="NZ_CP117167.1"/>
</dbReference>
<feature type="domain" description="START" evidence="2">
    <location>
        <begin position="25"/>
        <end position="202"/>
    </location>
</feature>
<dbReference type="PANTHER" id="PTHR19308:SF14">
    <property type="entry name" value="START DOMAIN-CONTAINING PROTEIN"/>
    <property type="match status" value="1"/>
</dbReference>
<dbReference type="InterPro" id="IPR002913">
    <property type="entry name" value="START_lipid-bd_dom"/>
</dbReference>
<accession>A0ABY7TE38</accession>
<proteinExistence type="predicted"/>
<name>A0ABY7TE38_9SPHI</name>
<reference evidence="3 4" key="1">
    <citation type="submission" date="2023-02" db="EMBL/GenBank/DDBJ databases">
        <title>Genome sequence of Mucilaginibacter jinjuensis strain KACC 16571.</title>
        <authorList>
            <person name="Kim S."/>
            <person name="Heo J."/>
            <person name="Kwon S.-W."/>
        </authorList>
    </citation>
    <scope>NUCLEOTIDE SEQUENCE [LARGE SCALE GENOMIC DNA]</scope>
    <source>
        <strain evidence="3 4">KACC 16571</strain>
    </source>
</reference>
<dbReference type="PANTHER" id="PTHR19308">
    <property type="entry name" value="PHOSPHATIDYLCHOLINE TRANSFER PROTEIN"/>
    <property type="match status" value="1"/>
</dbReference>
<dbReference type="PROSITE" id="PS50848">
    <property type="entry name" value="START"/>
    <property type="match status" value="1"/>
</dbReference>
<dbReference type="InterPro" id="IPR023393">
    <property type="entry name" value="START-like_dom_sf"/>
</dbReference>
<keyword evidence="4" id="KW-1185">Reference proteome</keyword>
<dbReference type="EMBL" id="CP117167">
    <property type="protein sequence ID" value="WCT14509.1"/>
    <property type="molecule type" value="Genomic_DNA"/>
</dbReference>
<feature type="chain" id="PRO_5047273605" evidence="1">
    <location>
        <begin position="22"/>
        <end position="202"/>
    </location>
</feature>
<protein>
    <submittedName>
        <fullName evidence="3">START domain-containing protein</fullName>
    </submittedName>
</protein>
<dbReference type="PIRSF" id="PIRSF039033">
    <property type="entry name" value="START_dom"/>
    <property type="match status" value="1"/>
</dbReference>
<gene>
    <name evidence="3" type="ORF">PQO05_11250</name>
</gene>
<sequence>MIKSPLLIFAFLLLCISIAHSQGAWELKRNENGIEIYTRKPLSGNLKELRVVCELETTKEHLIKTLLDINNYGKWVYSTKSNNMLKTVSPQQIIYHSISHLPWPLRDRDLIVQLTILPDKEPNKFEIQAISLPDYLPKDKSFIRVPYSSALWKVTVVNEHKLSIDYTFSVDPGGSIPVWLVNSTLSIGPYNSFHKLKEMLVH</sequence>
<dbReference type="Proteomes" id="UP001216139">
    <property type="component" value="Chromosome"/>
</dbReference>
<dbReference type="Pfam" id="PF01852">
    <property type="entry name" value="START"/>
    <property type="match status" value="1"/>
</dbReference>
<dbReference type="Gene3D" id="3.30.530.20">
    <property type="match status" value="1"/>
</dbReference>
<dbReference type="InterPro" id="IPR028347">
    <property type="entry name" value="START_dom_prot"/>
</dbReference>
<dbReference type="InterPro" id="IPR051213">
    <property type="entry name" value="START_lipid_transfer"/>
</dbReference>
<evidence type="ECO:0000256" key="1">
    <source>
        <dbReference type="SAM" id="SignalP"/>
    </source>
</evidence>
<keyword evidence="1" id="KW-0732">Signal</keyword>
<evidence type="ECO:0000313" key="3">
    <source>
        <dbReference type="EMBL" id="WCT14509.1"/>
    </source>
</evidence>
<organism evidence="3 4">
    <name type="scientific">Mucilaginibacter jinjuensis</name>
    <dbReference type="NCBI Taxonomy" id="1176721"/>
    <lineage>
        <taxon>Bacteria</taxon>
        <taxon>Pseudomonadati</taxon>
        <taxon>Bacteroidota</taxon>
        <taxon>Sphingobacteriia</taxon>
        <taxon>Sphingobacteriales</taxon>
        <taxon>Sphingobacteriaceae</taxon>
        <taxon>Mucilaginibacter</taxon>
    </lineage>
</organism>